<evidence type="ECO:0000256" key="2">
    <source>
        <dbReference type="SAM" id="Phobius"/>
    </source>
</evidence>
<keyword evidence="2" id="KW-1133">Transmembrane helix</keyword>
<sequence length="362" mass="42016">MKDKRVFKINKYNTAVFLILLIIIYSIVSNSRSIKNQEKQFLDLYHNEMQVKTDLIAESVLFSLQGNIAEINNWDKFLAIISREDSIDDSSWVYVAYEGVVLYYKNHDLIKANRTISLDKFVVQLQENSIITTQSSFSYDNGTFTIGLTASKNMVLMDWGYSTFNMVLLLQIIVATLLLALIGIDFIRKSMMASMEVVRLEKEVVSLNRKVEEINQELDRITLEKESKGLSQINQAIQYDMELVRVLLMKTNATTYLPVTIIYVRFDMGNLYFTKKRMSEIEEQLRVQLVHNYELFEVGKGEFIFLLIRTEIGDFMKSLVIVEERAENIAKENGIKATVKCRTITNVIEDPLMELEKIRERI</sequence>
<evidence type="ECO:0000256" key="1">
    <source>
        <dbReference type="SAM" id="Coils"/>
    </source>
</evidence>
<feature type="transmembrane region" description="Helical" evidence="2">
    <location>
        <begin position="164"/>
        <end position="187"/>
    </location>
</feature>
<keyword evidence="2" id="KW-0472">Membrane</keyword>
<accession>A0A1M7L018</accession>
<dbReference type="RefSeq" id="WP_073289101.1">
    <property type="nucleotide sequence ID" value="NZ_FRCP01000015.1"/>
</dbReference>
<dbReference type="Proteomes" id="UP000184038">
    <property type="component" value="Unassembled WGS sequence"/>
</dbReference>
<evidence type="ECO:0000313" key="4">
    <source>
        <dbReference type="Proteomes" id="UP000184038"/>
    </source>
</evidence>
<organism evidence="3 4">
    <name type="scientific">Anaerosporobacter mobilis DSM 15930</name>
    <dbReference type="NCBI Taxonomy" id="1120996"/>
    <lineage>
        <taxon>Bacteria</taxon>
        <taxon>Bacillati</taxon>
        <taxon>Bacillota</taxon>
        <taxon>Clostridia</taxon>
        <taxon>Lachnospirales</taxon>
        <taxon>Lachnospiraceae</taxon>
        <taxon>Anaerosporobacter</taxon>
    </lineage>
</organism>
<keyword evidence="2" id="KW-0812">Transmembrane</keyword>
<evidence type="ECO:0000313" key="3">
    <source>
        <dbReference type="EMBL" id="SHM70679.1"/>
    </source>
</evidence>
<gene>
    <name evidence="3" type="ORF">SAMN02746066_02962</name>
</gene>
<proteinExistence type="predicted"/>
<dbReference type="EMBL" id="FRCP01000015">
    <property type="protein sequence ID" value="SHM70679.1"/>
    <property type="molecule type" value="Genomic_DNA"/>
</dbReference>
<keyword evidence="4" id="KW-1185">Reference proteome</keyword>
<name>A0A1M7L018_9FIRM</name>
<feature type="coiled-coil region" evidence="1">
    <location>
        <begin position="197"/>
        <end position="224"/>
    </location>
</feature>
<protein>
    <submittedName>
        <fullName evidence="3">Uncharacterized protein</fullName>
    </submittedName>
</protein>
<keyword evidence="1" id="KW-0175">Coiled coil</keyword>
<feature type="transmembrane region" description="Helical" evidence="2">
    <location>
        <begin position="12"/>
        <end position="28"/>
    </location>
</feature>
<dbReference type="STRING" id="1120996.SAMN02746066_02962"/>
<reference evidence="3 4" key="1">
    <citation type="submission" date="2016-11" db="EMBL/GenBank/DDBJ databases">
        <authorList>
            <person name="Jaros S."/>
            <person name="Januszkiewicz K."/>
            <person name="Wedrychowicz H."/>
        </authorList>
    </citation>
    <scope>NUCLEOTIDE SEQUENCE [LARGE SCALE GENOMIC DNA]</scope>
    <source>
        <strain evidence="3 4">DSM 15930</strain>
    </source>
</reference>
<dbReference type="AlphaFoldDB" id="A0A1M7L018"/>